<dbReference type="AlphaFoldDB" id="A0A9D1FK58"/>
<keyword evidence="1" id="KW-1133">Transmembrane helix</keyword>
<evidence type="ECO:0000256" key="1">
    <source>
        <dbReference type="SAM" id="Phobius"/>
    </source>
</evidence>
<keyword evidence="1" id="KW-0472">Membrane</keyword>
<sequence>MDNKINSSIQNTQHALQLRKAIAEQDAYRAFLLNANSIAPQPNRAYLLKSRNPISSIVIGAYDTGKDVVELGKALVTGKSNDNQLGRFNDLGMKLGSLGIASYLFTKRGTSTKGLMEFIGAGSFFASMAAWPRLLISEPLKLLYGFDIRQQYVDAQGRKKRLYLDNQFVPDLYSQEEIDRVADKLGIDKTTHDYRELTKEKMRTIALQGNTLWMLTAGFSPLLTSMICNLAERGVSKYIVNHNCNKAIKNLDNIEEIAINKLKDPAFNLIDTKDLKVLTDPILANPNGEFFRRAATILNPFHSVMNSKDIDDANLIADLNNYSQKIAKTLEEAFEKQRVSSATESVVDYHSLMEILKKRLGTGVADLQGNVAEPEFISEIKKTYKRTGFEYDGAAYLPSKQIEEVYNAILDKINNPEDIERVSAAYKECLGLQPNSKEAVEDVCKNIKNIYNTQTRPMSSRITTLSEFLNSIGGQKYESVQTSMHLTSLNEFMDSLHLSYSELKEARLDPNKAKAVMSSKLGKIASGDESYGKFISDVTSKQAKFENSVVNEFFNSIAQRVNKVLSGVFEQIPEDSPLSVFKGEIKYDFDELKKFASQELGVSYEELVKRNGGQEISVEKLAEFCKQNSKNPPYQRTSPILQRVMQVFVEEKSAGVKATGHRYILAADFERRLKTGELEAYWKHLTGGQELSDDIIKICREIMYDGTMNDSASKFFISGNGELGPKILELLFKRSDFVPEGSKIPYGSLSELTYNSCNNSLLDALNKTRENFYNIYAASRDLARPGHIDAGAYINASPKVQYSMLGKAGSELFMETASKRFNDTHWMRIFLPLTIGVMALTVVSQLFFGKVKNEHLYGRKTNGGVNANK</sequence>
<dbReference type="Proteomes" id="UP000886865">
    <property type="component" value="Unassembled WGS sequence"/>
</dbReference>
<organism evidence="2 3">
    <name type="scientific">Candidatus Galligastranaerophilus intestinavium</name>
    <dbReference type="NCBI Taxonomy" id="2840836"/>
    <lineage>
        <taxon>Bacteria</taxon>
        <taxon>Candidatus Galligastranaerophilus</taxon>
    </lineage>
</organism>
<protein>
    <submittedName>
        <fullName evidence="2">Uncharacterized protein</fullName>
    </submittedName>
</protein>
<keyword evidence="1" id="KW-0812">Transmembrane</keyword>
<feature type="transmembrane region" description="Helical" evidence="1">
    <location>
        <begin position="829"/>
        <end position="849"/>
    </location>
</feature>
<accession>A0A9D1FK58</accession>
<comment type="caution">
    <text evidence="2">The sequence shown here is derived from an EMBL/GenBank/DDBJ whole genome shotgun (WGS) entry which is preliminary data.</text>
</comment>
<evidence type="ECO:0000313" key="3">
    <source>
        <dbReference type="Proteomes" id="UP000886865"/>
    </source>
</evidence>
<gene>
    <name evidence="2" type="ORF">IAA86_08670</name>
</gene>
<proteinExistence type="predicted"/>
<evidence type="ECO:0000313" key="2">
    <source>
        <dbReference type="EMBL" id="HIS75074.1"/>
    </source>
</evidence>
<name>A0A9D1FK58_9BACT</name>
<reference evidence="2" key="2">
    <citation type="journal article" date="2021" name="PeerJ">
        <title>Extensive microbial diversity within the chicken gut microbiome revealed by metagenomics and culture.</title>
        <authorList>
            <person name="Gilroy R."/>
            <person name="Ravi A."/>
            <person name="Getino M."/>
            <person name="Pursley I."/>
            <person name="Horton D.L."/>
            <person name="Alikhan N.F."/>
            <person name="Baker D."/>
            <person name="Gharbi K."/>
            <person name="Hall N."/>
            <person name="Watson M."/>
            <person name="Adriaenssens E.M."/>
            <person name="Foster-Nyarko E."/>
            <person name="Jarju S."/>
            <person name="Secka A."/>
            <person name="Antonio M."/>
            <person name="Oren A."/>
            <person name="Chaudhuri R.R."/>
            <person name="La Ragione R."/>
            <person name="Hildebrand F."/>
            <person name="Pallen M.J."/>
        </authorList>
    </citation>
    <scope>NUCLEOTIDE SEQUENCE</scope>
    <source>
        <strain evidence="2">CHK152-2871</strain>
    </source>
</reference>
<dbReference type="EMBL" id="DVJQ01000074">
    <property type="protein sequence ID" value="HIS75074.1"/>
    <property type="molecule type" value="Genomic_DNA"/>
</dbReference>
<reference evidence="2" key="1">
    <citation type="submission" date="2020-10" db="EMBL/GenBank/DDBJ databases">
        <authorList>
            <person name="Gilroy R."/>
        </authorList>
    </citation>
    <scope>NUCLEOTIDE SEQUENCE</scope>
    <source>
        <strain evidence="2">CHK152-2871</strain>
    </source>
</reference>